<keyword evidence="2 5" id="KW-0812">Transmembrane</keyword>
<evidence type="ECO:0000256" key="2">
    <source>
        <dbReference type="ARBA" id="ARBA00022692"/>
    </source>
</evidence>
<evidence type="ECO:0000256" key="1">
    <source>
        <dbReference type="ARBA" id="ARBA00004141"/>
    </source>
</evidence>
<evidence type="ECO:0000259" key="6">
    <source>
        <dbReference type="Pfam" id="PF01061"/>
    </source>
</evidence>
<gene>
    <name evidence="7" type="ORF">RHAB15C_0001243</name>
</gene>
<sequence>MRISADHFFTKEIIGLFLQLVRKEMLIFWGELKIKWIQGCTSLITMFIVFNYLMPQMGIQADYCLFIVIGITATLGFYEMVGRITAFVSDLNTDKVISYLLILPIPPFLGINSIAIGWSCCGICLTALLFPIVKLLMLSQWDLTFVSPWKFFAMLITMNIFYGYFALWLSCFIKQIKNTGWLWIMIINPLYMLGCYYCPWRTIYRIAPLMGWIGLLNPMTYVMEGARASTIGQSDFLSFWVCLSALWIFIPFLSWDSYRRLKKRLDFI</sequence>
<evidence type="ECO:0000256" key="5">
    <source>
        <dbReference type="SAM" id="Phobius"/>
    </source>
</evidence>
<protein>
    <recommendedName>
        <fullName evidence="6">ABC-2 type transporter transmembrane domain-containing protein</fullName>
    </recommendedName>
</protein>
<feature type="transmembrane region" description="Helical" evidence="5">
    <location>
        <begin position="65"/>
        <end position="88"/>
    </location>
</feature>
<dbReference type="Pfam" id="PF01061">
    <property type="entry name" value="ABC2_membrane"/>
    <property type="match status" value="1"/>
</dbReference>
<feature type="transmembrane region" description="Helical" evidence="5">
    <location>
        <begin position="151"/>
        <end position="169"/>
    </location>
</feature>
<feature type="domain" description="ABC-2 type transporter transmembrane" evidence="6">
    <location>
        <begin position="17"/>
        <end position="229"/>
    </location>
</feature>
<reference evidence="7 8" key="1">
    <citation type="submission" date="2021-05" db="EMBL/GenBank/DDBJ databases">
        <title>Ecology and evolution of chlamydial symbionts of arthropods.</title>
        <authorList>
            <person name="Halter T."/>
            <person name="Sixt B.S."/>
            <person name="Toenshoff E.R."/>
            <person name="Koestlbacher S."/>
            <person name="Schulz F."/>
            <person name="Kostanjsek R."/>
            <person name="Collingro A."/>
            <person name="Hendrickx F."/>
            <person name="Horn M."/>
        </authorList>
    </citation>
    <scope>NUCLEOTIDE SEQUENCE [LARGE SCALE GENOMIC DNA]</scope>
    <source>
        <strain evidence="7 8">15C</strain>
    </source>
</reference>
<dbReference type="RefSeq" id="WP_194845141.1">
    <property type="nucleotide sequence ID" value="NZ_CP075585.1"/>
</dbReference>
<dbReference type="Proteomes" id="UP000822862">
    <property type="component" value="Chromosome"/>
</dbReference>
<evidence type="ECO:0000256" key="3">
    <source>
        <dbReference type="ARBA" id="ARBA00022989"/>
    </source>
</evidence>
<accession>A0ABX8Z4C0</accession>
<feature type="transmembrane region" description="Helical" evidence="5">
    <location>
        <begin position="236"/>
        <end position="255"/>
    </location>
</feature>
<comment type="subcellular location">
    <subcellularLocation>
        <location evidence="1">Membrane</location>
        <topology evidence="1">Multi-pass membrane protein</topology>
    </subcellularLocation>
</comment>
<evidence type="ECO:0000313" key="7">
    <source>
        <dbReference type="EMBL" id="QZA59357.1"/>
    </source>
</evidence>
<feature type="transmembrane region" description="Helical" evidence="5">
    <location>
        <begin position="181"/>
        <end position="199"/>
    </location>
</feature>
<name>A0ABX8Z4C0_9BACT</name>
<keyword evidence="3 5" id="KW-1133">Transmembrane helix</keyword>
<evidence type="ECO:0000256" key="4">
    <source>
        <dbReference type="ARBA" id="ARBA00023136"/>
    </source>
</evidence>
<dbReference type="EMBL" id="CP075585">
    <property type="protein sequence ID" value="QZA59357.1"/>
    <property type="molecule type" value="Genomic_DNA"/>
</dbReference>
<evidence type="ECO:0000313" key="8">
    <source>
        <dbReference type="Proteomes" id="UP000822862"/>
    </source>
</evidence>
<proteinExistence type="predicted"/>
<keyword evidence="8" id="KW-1185">Reference proteome</keyword>
<organism evidence="7 8">
    <name type="scientific">Candidatus Rhabdochlamydia porcellionis</name>
    <dbReference type="NCBI Taxonomy" id="225148"/>
    <lineage>
        <taxon>Bacteria</taxon>
        <taxon>Pseudomonadati</taxon>
        <taxon>Chlamydiota</taxon>
        <taxon>Chlamydiia</taxon>
        <taxon>Parachlamydiales</taxon>
        <taxon>Candidatus Rhabdochlamydiaceae</taxon>
        <taxon>Candidatus Rhabdochlamydia</taxon>
    </lineage>
</organism>
<feature type="transmembrane region" description="Helical" evidence="5">
    <location>
        <begin position="36"/>
        <end position="53"/>
    </location>
</feature>
<keyword evidence="4 5" id="KW-0472">Membrane</keyword>
<dbReference type="InterPro" id="IPR013525">
    <property type="entry name" value="ABC2_TM"/>
</dbReference>